<evidence type="ECO:0000313" key="1">
    <source>
        <dbReference type="EnsemblProtists" id="PYU1_T001728"/>
    </source>
</evidence>
<proteinExistence type="predicted"/>
<reference evidence="2" key="2">
    <citation type="submission" date="2010-04" db="EMBL/GenBank/DDBJ databases">
        <authorList>
            <person name="Buell R."/>
            <person name="Hamilton J."/>
            <person name="Hostetler J."/>
        </authorList>
    </citation>
    <scope>NUCLEOTIDE SEQUENCE [LARGE SCALE GENOMIC DNA]</scope>
    <source>
        <strain evidence="2">DAOM:BR144</strain>
    </source>
</reference>
<reference evidence="1" key="3">
    <citation type="submission" date="2015-02" db="UniProtKB">
        <authorList>
            <consortium name="EnsemblProtists"/>
        </authorList>
    </citation>
    <scope>IDENTIFICATION</scope>
    <source>
        <strain evidence="1">DAOM BR144</strain>
    </source>
</reference>
<protein>
    <submittedName>
        <fullName evidence="1">Uncharacterized protein</fullName>
    </submittedName>
</protein>
<dbReference type="EMBL" id="GL376634">
    <property type="status" value="NOT_ANNOTATED_CDS"/>
    <property type="molecule type" value="Genomic_DNA"/>
</dbReference>
<dbReference type="HOGENOM" id="CLU_2747924_0_0_1"/>
<dbReference type="AlphaFoldDB" id="K3W9T7"/>
<evidence type="ECO:0000313" key="2">
    <source>
        <dbReference type="Proteomes" id="UP000019132"/>
    </source>
</evidence>
<organism evidence="1 2">
    <name type="scientific">Globisporangium ultimum (strain ATCC 200006 / CBS 805.95 / DAOM BR144)</name>
    <name type="common">Pythium ultimum</name>
    <dbReference type="NCBI Taxonomy" id="431595"/>
    <lineage>
        <taxon>Eukaryota</taxon>
        <taxon>Sar</taxon>
        <taxon>Stramenopiles</taxon>
        <taxon>Oomycota</taxon>
        <taxon>Peronosporomycetes</taxon>
        <taxon>Pythiales</taxon>
        <taxon>Pythiaceae</taxon>
        <taxon>Globisporangium</taxon>
    </lineage>
</organism>
<dbReference type="EnsemblProtists" id="PYU1_T001728">
    <property type="protein sequence ID" value="PYU1_T001728"/>
    <property type="gene ID" value="PYU1_G001727"/>
</dbReference>
<reference evidence="2" key="1">
    <citation type="journal article" date="2010" name="Genome Biol.">
        <title>Genome sequence of the necrotrophic plant pathogen Pythium ultimum reveals original pathogenicity mechanisms and effector repertoire.</title>
        <authorList>
            <person name="Levesque C.A."/>
            <person name="Brouwer H."/>
            <person name="Cano L."/>
            <person name="Hamilton J.P."/>
            <person name="Holt C."/>
            <person name="Huitema E."/>
            <person name="Raffaele S."/>
            <person name="Robideau G.P."/>
            <person name="Thines M."/>
            <person name="Win J."/>
            <person name="Zerillo M.M."/>
            <person name="Beakes G.W."/>
            <person name="Boore J.L."/>
            <person name="Busam D."/>
            <person name="Dumas B."/>
            <person name="Ferriera S."/>
            <person name="Fuerstenberg S.I."/>
            <person name="Gachon C.M."/>
            <person name="Gaulin E."/>
            <person name="Govers F."/>
            <person name="Grenville-Briggs L."/>
            <person name="Horner N."/>
            <person name="Hostetler J."/>
            <person name="Jiang R.H."/>
            <person name="Johnson J."/>
            <person name="Krajaejun T."/>
            <person name="Lin H."/>
            <person name="Meijer H.J."/>
            <person name="Moore B."/>
            <person name="Morris P."/>
            <person name="Phuntmart V."/>
            <person name="Puiu D."/>
            <person name="Shetty J."/>
            <person name="Stajich J.E."/>
            <person name="Tripathy S."/>
            <person name="Wawra S."/>
            <person name="van West P."/>
            <person name="Whitty B.R."/>
            <person name="Coutinho P.M."/>
            <person name="Henrissat B."/>
            <person name="Martin F."/>
            <person name="Thomas P.D."/>
            <person name="Tyler B.M."/>
            <person name="De Vries R.P."/>
            <person name="Kamoun S."/>
            <person name="Yandell M."/>
            <person name="Tisserat N."/>
            <person name="Buell C.R."/>
        </authorList>
    </citation>
    <scope>NUCLEOTIDE SEQUENCE</scope>
    <source>
        <strain evidence="2">DAOM:BR144</strain>
    </source>
</reference>
<sequence>NLEDAQGNSSRLVTWFLTKASAPYLEALSEFITCGHVTDSVDPYDEFNLTKWSNNLTEVSVMGSGDSLLAK</sequence>
<keyword evidence="2" id="KW-1185">Reference proteome</keyword>
<dbReference type="STRING" id="431595.K3W9T7"/>
<name>K3W9T7_GLOUD</name>
<dbReference type="Proteomes" id="UP000019132">
    <property type="component" value="Unassembled WGS sequence"/>
</dbReference>
<accession>K3W9T7</accession>
<dbReference type="InParanoid" id="K3W9T7"/>
<dbReference type="VEuPathDB" id="FungiDB:PYU1_G001727"/>